<protein>
    <recommendedName>
        <fullName evidence="1">Trimethylguanosine synthase</fullName>
    </recommendedName>
    <alternativeName>
        <fullName evidence="7">Cap-specific guanine-N(2) methyltransferase</fullName>
    </alternativeName>
</protein>
<keyword evidence="9" id="KW-1185">Reference proteome</keyword>
<dbReference type="AlphaFoldDB" id="A0A8H2ZI37"/>
<sequence>MGKKFYHASHFKHTLKKRSYNRYKRLEPLIKDDSLRIQSHLKPADPTLFKYWRFRRNLFSKIDSNGIYMTHELWFSVTPESIASFFANFVRACIPDAQVILDVFCGGGGNTIQFAKQFPKVFGVDFSLEHLYCTAQNAKVYEVDDRIWLKYGRWEKICAQEYFQDINVDCIFASPPWGGPNYLKKDVYDLETNLQPMGITKLLKSMLKISKNIILFLPRNSDLNQLSSVTRKLLGDKAKCKVLYVKENGHLKGVVAIWGDALVNYENGSTNNTENNKSTDDQDETDQKDIIPASFYDMDA</sequence>
<reference evidence="8 9" key="1">
    <citation type="submission" date="2020-05" db="EMBL/GenBank/DDBJ databases">
        <authorList>
            <person name="Casaregola S."/>
            <person name="Devillers H."/>
            <person name="Grondin C."/>
        </authorList>
    </citation>
    <scope>NUCLEOTIDE SEQUENCE [LARGE SCALE GENOMIC DNA]</scope>
    <source>
        <strain evidence="8 9">CLIB 1767</strain>
    </source>
</reference>
<comment type="catalytic activity">
    <reaction evidence="4">
        <text>a 5'-end (N(7)-methyl 5'-triphosphoguanosine)-ribonucleoside in snoRNA + S-adenosyl-L-methionine = a 5'-end (N(2),N(7)-dimethyl 5'-triphosphoguanosine)-ribonucleoside in snoRNA + S-adenosyl-L-homocysteine + H(+)</text>
        <dbReference type="Rhea" id="RHEA:78475"/>
        <dbReference type="Rhea" id="RHEA-COMP:19086"/>
        <dbReference type="Rhea" id="RHEA-COMP:19088"/>
        <dbReference type="ChEBI" id="CHEBI:15378"/>
        <dbReference type="ChEBI" id="CHEBI:57856"/>
        <dbReference type="ChEBI" id="CHEBI:59789"/>
        <dbReference type="ChEBI" id="CHEBI:156461"/>
        <dbReference type="ChEBI" id="CHEBI:172880"/>
    </reaction>
    <physiologicalReaction direction="left-to-right" evidence="4">
        <dbReference type="Rhea" id="RHEA:78476"/>
    </physiologicalReaction>
</comment>
<dbReference type="CDD" id="cd02440">
    <property type="entry name" value="AdoMet_MTases"/>
    <property type="match status" value="1"/>
</dbReference>
<dbReference type="GO" id="GO:0071164">
    <property type="term" value="F:RNA cap trimethylguanosine synthase activity"/>
    <property type="evidence" value="ECO:0007669"/>
    <property type="project" value="TreeGrafter"/>
</dbReference>
<comment type="caution">
    <text evidence="8">The sequence shown here is derived from an EMBL/GenBank/DDBJ whole genome shotgun (WGS) entry which is preliminary data.</text>
</comment>
<proteinExistence type="inferred from homology"/>
<evidence type="ECO:0000256" key="5">
    <source>
        <dbReference type="ARBA" id="ARBA00048763"/>
    </source>
</evidence>
<organism evidence="8 9">
    <name type="scientific">Maudiozyma barnettii</name>
    <dbReference type="NCBI Taxonomy" id="61262"/>
    <lineage>
        <taxon>Eukaryota</taxon>
        <taxon>Fungi</taxon>
        <taxon>Dikarya</taxon>
        <taxon>Ascomycota</taxon>
        <taxon>Saccharomycotina</taxon>
        <taxon>Saccharomycetes</taxon>
        <taxon>Saccharomycetales</taxon>
        <taxon>Saccharomycetaceae</taxon>
        <taxon>Maudiozyma</taxon>
    </lineage>
</organism>
<evidence type="ECO:0000256" key="7">
    <source>
        <dbReference type="ARBA" id="ARBA00049790"/>
    </source>
</evidence>
<evidence type="ECO:0000256" key="3">
    <source>
        <dbReference type="ARBA" id="ARBA00047418"/>
    </source>
</evidence>
<evidence type="ECO:0000256" key="2">
    <source>
        <dbReference type="ARBA" id="ARBA00025783"/>
    </source>
</evidence>
<dbReference type="RefSeq" id="XP_041404752.1">
    <property type="nucleotide sequence ID" value="XM_041548818.1"/>
</dbReference>
<evidence type="ECO:0000256" key="4">
    <source>
        <dbReference type="ARBA" id="ARBA00048740"/>
    </source>
</evidence>
<evidence type="ECO:0000256" key="6">
    <source>
        <dbReference type="ARBA" id="ARBA00049075"/>
    </source>
</evidence>
<dbReference type="SUPFAM" id="SSF53335">
    <property type="entry name" value="S-adenosyl-L-methionine-dependent methyltransferases"/>
    <property type="match status" value="1"/>
</dbReference>
<accession>A0A8H2ZI37</accession>
<name>A0A8H2ZI37_9SACH</name>
<dbReference type="Proteomes" id="UP000644660">
    <property type="component" value="Unassembled WGS sequence"/>
</dbReference>
<comment type="catalytic activity">
    <reaction evidence="5">
        <text>a 5'-end (N(2),N(7)-dimethyl 5'-triphosphoguanosine)-ribonucleoside in snRNA + S-adenosyl-L-methionine = a 5'-end (N(2),N(2),N(7)-trimethyl 5'-triphosphoguanosine)-ribonucleoside in snRNA + S-adenosyl-L-homocysteine + H(+)</text>
        <dbReference type="Rhea" id="RHEA:78479"/>
        <dbReference type="Rhea" id="RHEA-COMP:19087"/>
        <dbReference type="Rhea" id="RHEA-COMP:19089"/>
        <dbReference type="ChEBI" id="CHEBI:15378"/>
        <dbReference type="ChEBI" id="CHEBI:57856"/>
        <dbReference type="ChEBI" id="CHEBI:59789"/>
        <dbReference type="ChEBI" id="CHEBI:167623"/>
        <dbReference type="ChEBI" id="CHEBI:172880"/>
    </reaction>
    <physiologicalReaction direction="left-to-right" evidence="5">
        <dbReference type="Rhea" id="RHEA:78480"/>
    </physiologicalReaction>
</comment>
<evidence type="ECO:0000313" key="9">
    <source>
        <dbReference type="Proteomes" id="UP000644660"/>
    </source>
</evidence>
<dbReference type="InterPro" id="IPR029063">
    <property type="entry name" value="SAM-dependent_MTases_sf"/>
</dbReference>
<dbReference type="GO" id="GO:0005634">
    <property type="term" value="C:nucleus"/>
    <property type="evidence" value="ECO:0007669"/>
    <property type="project" value="TreeGrafter"/>
</dbReference>
<dbReference type="EMBL" id="CAEFZW010000002">
    <property type="protein sequence ID" value="CAB4252714.1"/>
    <property type="molecule type" value="Genomic_DNA"/>
</dbReference>
<comment type="similarity">
    <text evidence="2">Belongs to the methyltransferase superfamily. Trimethylguanosine synthase family.</text>
</comment>
<comment type="catalytic activity">
    <reaction evidence="6">
        <text>a 5'-end (N(7)-methyl 5'-triphosphoguanosine)-ribonucleoside in snRNA + S-adenosyl-L-methionine = a 5'-end (N(2),N(7)-dimethyl 5'-triphosphoguanosine)-ribonucleoside in snRNA + S-adenosyl-L-homocysteine + H(+)</text>
        <dbReference type="Rhea" id="RHEA:78471"/>
        <dbReference type="Rhea" id="RHEA-COMP:19085"/>
        <dbReference type="Rhea" id="RHEA-COMP:19087"/>
        <dbReference type="ChEBI" id="CHEBI:15378"/>
        <dbReference type="ChEBI" id="CHEBI:57856"/>
        <dbReference type="ChEBI" id="CHEBI:59789"/>
        <dbReference type="ChEBI" id="CHEBI:156461"/>
        <dbReference type="ChEBI" id="CHEBI:172880"/>
    </reaction>
    <physiologicalReaction direction="left-to-right" evidence="6">
        <dbReference type="Rhea" id="RHEA:78472"/>
    </physiologicalReaction>
</comment>
<dbReference type="GeneID" id="64855848"/>
<evidence type="ECO:0000313" key="8">
    <source>
        <dbReference type="EMBL" id="CAB4252714.1"/>
    </source>
</evidence>
<dbReference type="Pfam" id="PF09445">
    <property type="entry name" value="Methyltransf_15"/>
    <property type="match status" value="1"/>
</dbReference>
<dbReference type="InterPro" id="IPR019012">
    <property type="entry name" value="RNA_cap_Gua-N2-MeTrfase"/>
</dbReference>
<dbReference type="PANTHER" id="PTHR14741:SF32">
    <property type="entry name" value="TRIMETHYLGUANOSINE SYNTHASE"/>
    <property type="match status" value="1"/>
</dbReference>
<dbReference type="Gene3D" id="3.40.50.150">
    <property type="entry name" value="Vaccinia Virus protein VP39"/>
    <property type="match status" value="1"/>
</dbReference>
<dbReference type="OrthoDB" id="194443at2759"/>
<evidence type="ECO:0000256" key="1">
    <source>
        <dbReference type="ARBA" id="ARBA00018517"/>
    </source>
</evidence>
<gene>
    <name evidence="8" type="ORF">KABA2_02S02684</name>
</gene>
<dbReference type="PANTHER" id="PTHR14741">
    <property type="entry name" value="S-ADENOSYLMETHIONINE-DEPENDENT METHYLTRANSFERASE RELATED"/>
    <property type="match status" value="1"/>
</dbReference>
<comment type="catalytic activity">
    <reaction evidence="3">
        <text>a 5'-end (N(2),N(7)-dimethyl 5'-triphosphoguanosine)-ribonucleoside in snoRNA + S-adenosyl-L-methionine = a 5'-end (N(2),N(2),N(7)-trimethyl 5'-triphosphoguanosine)-ribonucleoside in snoRNA + S-adenosyl-L-homocysteine + H(+)</text>
        <dbReference type="Rhea" id="RHEA:78507"/>
        <dbReference type="Rhea" id="RHEA-COMP:19088"/>
        <dbReference type="Rhea" id="RHEA-COMP:19090"/>
        <dbReference type="ChEBI" id="CHEBI:15378"/>
        <dbReference type="ChEBI" id="CHEBI:57856"/>
        <dbReference type="ChEBI" id="CHEBI:59789"/>
        <dbReference type="ChEBI" id="CHEBI:167623"/>
        <dbReference type="ChEBI" id="CHEBI:172880"/>
    </reaction>
    <physiologicalReaction direction="left-to-right" evidence="3">
        <dbReference type="Rhea" id="RHEA:78508"/>
    </physiologicalReaction>
</comment>